<comment type="caution">
    <text evidence="1">The sequence shown here is derived from an EMBL/GenBank/DDBJ whole genome shotgun (WGS) entry which is preliminary data.</text>
</comment>
<dbReference type="OrthoDB" id="1304790at2759"/>
<evidence type="ECO:0000313" key="2">
    <source>
        <dbReference type="Proteomes" id="UP001152561"/>
    </source>
</evidence>
<organism evidence="1 2">
    <name type="scientific">Anisodus acutangulus</name>
    <dbReference type="NCBI Taxonomy" id="402998"/>
    <lineage>
        <taxon>Eukaryota</taxon>
        <taxon>Viridiplantae</taxon>
        <taxon>Streptophyta</taxon>
        <taxon>Embryophyta</taxon>
        <taxon>Tracheophyta</taxon>
        <taxon>Spermatophyta</taxon>
        <taxon>Magnoliopsida</taxon>
        <taxon>eudicotyledons</taxon>
        <taxon>Gunneridae</taxon>
        <taxon>Pentapetalae</taxon>
        <taxon>asterids</taxon>
        <taxon>lamiids</taxon>
        <taxon>Solanales</taxon>
        <taxon>Solanaceae</taxon>
        <taxon>Solanoideae</taxon>
        <taxon>Hyoscyameae</taxon>
        <taxon>Anisodus</taxon>
    </lineage>
</organism>
<keyword evidence="2" id="KW-1185">Reference proteome</keyword>
<sequence length="206" mass="22837">MGSDMNEIKSMFERMTVEMENFIVRQSQVEQQYEKAFAELKESIDEARRFDRDKEAEGVEKSGEIYTPSENHAALVPNTQGAQFSLGGYQLGMGLTPSYHVHGEAAISHAQPMNGTLVGAQGGGITNNPSVTVGVPGGVIFHSPSTSTSHGSSSMTRFTKMEFPHFNESNLRTWLCKVDQYFSMDEVTYNQRVKVASIHFDDVTIE</sequence>
<accession>A0A9Q1N2M4</accession>
<dbReference type="AlphaFoldDB" id="A0A9Q1N2M4"/>
<protein>
    <submittedName>
        <fullName evidence="1">Uncharacterized protein</fullName>
    </submittedName>
</protein>
<evidence type="ECO:0000313" key="1">
    <source>
        <dbReference type="EMBL" id="KAJ8574380.1"/>
    </source>
</evidence>
<reference evidence="2" key="1">
    <citation type="journal article" date="2023" name="Proc. Natl. Acad. Sci. U.S.A.">
        <title>Genomic and structural basis for evolution of tropane alkaloid biosynthesis.</title>
        <authorList>
            <person name="Wanga Y.-J."/>
            <person name="Taina T."/>
            <person name="Yua J.-Y."/>
            <person name="Lia J."/>
            <person name="Xua B."/>
            <person name="Chenc J."/>
            <person name="D'Auriad J.C."/>
            <person name="Huanga J.-P."/>
            <person name="Huanga S.-X."/>
        </authorList>
    </citation>
    <scope>NUCLEOTIDE SEQUENCE [LARGE SCALE GENOMIC DNA]</scope>
    <source>
        <strain evidence="2">cv. KIB-2019</strain>
    </source>
</reference>
<name>A0A9Q1N2M4_9SOLA</name>
<proteinExistence type="predicted"/>
<dbReference type="EMBL" id="JAJAGQ010000001">
    <property type="protein sequence ID" value="KAJ8574380.1"/>
    <property type="molecule type" value="Genomic_DNA"/>
</dbReference>
<dbReference type="Proteomes" id="UP001152561">
    <property type="component" value="Unassembled WGS sequence"/>
</dbReference>
<gene>
    <name evidence="1" type="ORF">K7X08_026185</name>
</gene>